<comment type="caution">
    <text evidence="6">Lacks conserved residue(s) required for the propagation of feature annotation.</text>
</comment>
<feature type="transmembrane region" description="Helical" evidence="6">
    <location>
        <begin position="43"/>
        <end position="70"/>
    </location>
</feature>
<comment type="similarity">
    <text evidence="6">Belongs to the TVP38/TMEM64 family.</text>
</comment>
<proteinExistence type="inferred from homology"/>
<dbReference type="Proteomes" id="UP000076623">
    <property type="component" value="Chromosome"/>
</dbReference>
<evidence type="ECO:0000313" key="8">
    <source>
        <dbReference type="EMBL" id="ANC76040.1"/>
    </source>
</evidence>
<comment type="subcellular location">
    <subcellularLocation>
        <location evidence="1 6">Cell membrane</location>
        <topology evidence="1 6">Multi-pass membrane protein</topology>
    </subcellularLocation>
</comment>
<keyword evidence="4 6" id="KW-1133">Transmembrane helix</keyword>
<dbReference type="InterPro" id="IPR015414">
    <property type="entry name" value="TMEM64"/>
</dbReference>
<feature type="transmembrane region" description="Helical" evidence="6">
    <location>
        <begin position="12"/>
        <end position="37"/>
    </location>
</feature>
<feature type="domain" description="VTT" evidence="7">
    <location>
        <begin position="33"/>
        <end position="151"/>
    </location>
</feature>
<dbReference type="PANTHER" id="PTHR12677">
    <property type="entry name" value="GOLGI APPARATUS MEMBRANE PROTEIN TVP38-RELATED"/>
    <property type="match status" value="1"/>
</dbReference>
<evidence type="ECO:0000256" key="5">
    <source>
        <dbReference type="ARBA" id="ARBA00023136"/>
    </source>
</evidence>
<protein>
    <recommendedName>
        <fullName evidence="6">TVP38/TMEM64 family membrane protein</fullName>
    </recommendedName>
</protein>
<gene>
    <name evidence="8" type="ORF">ABE65_004130</name>
</gene>
<dbReference type="AlphaFoldDB" id="A0A160IKP5"/>
<keyword evidence="3 6" id="KW-0812">Transmembrane</keyword>
<evidence type="ECO:0000256" key="2">
    <source>
        <dbReference type="ARBA" id="ARBA00022475"/>
    </source>
</evidence>
<dbReference type="GO" id="GO:0005886">
    <property type="term" value="C:plasma membrane"/>
    <property type="evidence" value="ECO:0007669"/>
    <property type="project" value="UniProtKB-SubCell"/>
</dbReference>
<dbReference type="KEGG" id="fpn:ABE65_004130"/>
<evidence type="ECO:0000256" key="3">
    <source>
        <dbReference type="ARBA" id="ARBA00022692"/>
    </source>
</evidence>
<dbReference type="Pfam" id="PF09335">
    <property type="entry name" value="VTT_dom"/>
    <property type="match status" value="1"/>
</dbReference>
<dbReference type="STRING" id="1221500.ABE65_004130"/>
<dbReference type="PANTHER" id="PTHR12677:SF55">
    <property type="entry name" value="UNDECAPRENYL PHOSPHATE TRANSPORTER SAOUHSC_00901-RELATED"/>
    <property type="match status" value="1"/>
</dbReference>
<keyword evidence="2 6" id="KW-1003">Cell membrane</keyword>
<evidence type="ECO:0000256" key="4">
    <source>
        <dbReference type="ARBA" id="ARBA00022989"/>
    </source>
</evidence>
<feature type="transmembrane region" description="Helical" evidence="6">
    <location>
        <begin position="116"/>
        <end position="138"/>
    </location>
</feature>
<dbReference type="InterPro" id="IPR032816">
    <property type="entry name" value="VTT_dom"/>
</dbReference>
<feature type="transmembrane region" description="Helical" evidence="6">
    <location>
        <begin position="158"/>
        <end position="177"/>
    </location>
</feature>
<evidence type="ECO:0000256" key="6">
    <source>
        <dbReference type="RuleBase" id="RU366058"/>
    </source>
</evidence>
<reference evidence="8 9" key="1">
    <citation type="submission" date="2016-04" db="EMBL/GenBank/DDBJ databases">
        <title>Complete genome sequence of Fictibacillus phosphorivorans G25-29, a strain toxic to nematodes.</title>
        <authorList>
            <person name="Zheng Z."/>
        </authorList>
    </citation>
    <scope>NUCLEOTIDE SEQUENCE [LARGE SCALE GENOMIC DNA]</scope>
    <source>
        <strain evidence="8 9">G25-29</strain>
    </source>
</reference>
<keyword evidence="9" id="KW-1185">Reference proteome</keyword>
<dbReference type="EMBL" id="CP015378">
    <property type="protein sequence ID" value="ANC76040.1"/>
    <property type="molecule type" value="Genomic_DNA"/>
</dbReference>
<evidence type="ECO:0000259" key="7">
    <source>
        <dbReference type="Pfam" id="PF09335"/>
    </source>
</evidence>
<organism evidence="8 9">
    <name type="scientific">Fictibacillus phosphorivorans</name>
    <dbReference type="NCBI Taxonomy" id="1221500"/>
    <lineage>
        <taxon>Bacteria</taxon>
        <taxon>Bacillati</taxon>
        <taxon>Bacillota</taxon>
        <taxon>Bacilli</taxon>
        <taxon>Bacillales</taxon>
        <taxon>Fictibacillaceae</taxon>
        <taxon>Fictibacillus</taxon>
    </lineage>
</organism>
<dbReference type="RefSeq" id="WP_066391585.1">
    <property type="nucleotide sequence ID" value="NZ_CP015378.1"/>
</dbReference>
<name>A0A160IKP5_9BACL</name>
<keyword evidence="5 6" id="KW-0472">Membrane</keyword>
<accession>A0A160IKP5</accession>
<evidence type="ECO:0000256" key="1">
    <source>
        <dbReference type="ARBA" id="ARBA00004651"/>
    </source>
</evidence>
<sequence>MSETVIHFFKEYGEWAIIISLVLNIVIGILGVVPTVFITAANIMFFGFWNGTILSFIGEALGAIAAFLLYRKGFRQVSRDKLKGYPGVVRLLEARGQEAFLLILSLRLLPFVPSGFVTFASAIGAVSVGTFVIASSIGKLPALILEASSVYNVTEWNTEGKVILGIVAVVGISIFVTKRKK</sequence>
<evidence type="ECO:0000313" key="9">
    <source>
        <dbReference type="Proteomes" id="UP000076623"/>
    </source>
</evidence>